<reference evidence="3" key="1">
    <citation type="submission" date="2016-06" db="EMBL/GenBank/DDBJ databases">
        <authorList>
            <person name="Varghese N."/>
            <person name="Submissions Spin"/>
        </authorList>
    </citation>
    <scope>NUCLEOTIDE SEQUENCE [LARGE SCALE GENOMIC DNA]</scope>
    <source>
        <strain evidence="3">DSM 43819</strain>
    </source>
</reference>
<keyword evidence="3" id="KW-1185">Reference proteome</keyword>
<feature type="region of interest" description="Disordered" evidence="1">
    <location>
        <begin position="293"/>
        <end position="321"/>
    </location>
</feature>
<accession>A0A1C5JFF7</accession>
<protein>
    <submittedName>
        <fullName evidence="2">Uncharacterized protein</fullName>
    </submittedName>
</protein>
<proteinExistence type="predicted"/>
<evidence type="ECO:0000256" key="1">
    <source>
        <dbReference type="SAM" id="MobiDB-lite"/>
    </source>
</evidence>
<dbReference type="RefSeq" id="WP_231929372.1">
    <property type="nucleotide sequence ID" value="NZ_LT607754.1"/>
</dbReference>
<name>A0A1C5JFF7_9ACTN</name>
<evidence type="ECO:0000313" key="2">
    <source>
        <dbReference type="EMBL" id="SCG68959.1"/>
    </source>
</evidence>
<evidence type="ECO:0000313" key="3">
    <source>
        <dbReference type="Proteomes" id="UP000198221"/>
    </source>
</evidence>
<dbReference type="AlphaFoldDB" id="A0A1C5JFF7"/>
<dbReference type="EMBL" id="LT607754">
    <property type="protein sequence ID" value="SCG68959.1"/>
    <property type="molecule type" value="Genomic_DNA"/>
</dbReference>
<sequence>MTDLVIRPLVAGEESLFDSMPDPLPQLRQVGYADGIAGGGYRPENTWVALRAGRVVGRAAWLLLPGAVGAPWLERFDLDAEPEVGAALLRAAHEALGGPQLYYAALPAHWRRRPEVLAVVKAPMAAARLAGLVERGERLRCSWTGTPLPATSGRYTFRPAVDAAEINALVARIAEPDVLTGVEVARAVGGVDLATDPLAWLTGPVGDWRIALDAGKPVGVVGPAGDACYPLIAYLGLLDEAVRGELLAEAVGVLAAGGAREVIADVDAHRVAVLAELERTGFRQLRSRVVFEPAAGPPSGSAGTPGSAAAAGSVPDRAGQD</sequence>
<gene>
    <name evidence="2" type="ORF">GA0070613_4532</name>
</gene>
<dbReference type="InterPro" id="IPR016181">
    <property type="entry name" value="Acyl_CoA_acyltransferase"/>
</dbReference>
<feature type="compositionally biased region" description="Low complexity" evidence="1">
    <location>
        <begin position="293"/>
        <end position="313"/>
    </location>
</feature>
<dbReference type="SUPFAM" id="SSF55729">
    <property type="entry name" value="Acyl-CoA N-acyltransferases (Nat)"/>
    <property type="match status" value="1"/>
</dbReference>
<organism evidence="2 3">
    <name type="scientific">Micromonospora inositola</name>
    <dbReference type="NCBI Taxonomy" id="47865"/>
    <lineage>
        <taxon>Bacteria</taxon>
        <taxon>Bacillati</taxon>
        <taxon>Actinomycetota</taxon>
        <taxon>Actinomycetes</taxon>
        <taxon>Micromonosporales</taxon>
        <taxon>Micromonosporaceae</taxon>
        <taxon>Micromonospora</taxon>
    </lineage>
</organism>
<dbReference type="Proteomes" id="UP000198221">
    <property type="component" value="Chromosome I"/>
</dbReference>